<evidence type="ECO:0000256" key="6">
    <source>
        <dbReference type="ARBA" id="ARBA00022666"/>
    </source>
</evidence>
<comment type="pathway">
    <text evidence="2">Alkene biosynthesis; ethylene biosynthesis via 2-oxoglutarate.</text>
</comment>
<reference evidence="13 14" key="1">
    <citation type="submission" date="2022-06" db="EMBL/GenBank/DDBJ databases">
        <title>Roseomonas CN29.</title>
        <authorList>
            <person name="Cheng Y."/>
            <person name="He X."/>
        </authorList>
    </citation>
    <scope>NUCLEOTIDE SEQUENCE [LARGE SCALE GENOMIC DNA]</scope>
    <source>
        <strain evidence="13 14">CN29</strain>
    </source>
</reference>
<dbReference type="InterPro" id="IPR005123">
    <property type="entry name" value="Oxoglu/Fe-dep_dioxygenase_dom"/>
</dbReference>
<dbReference type="EC" id="1.14.20.7" evidence="3"/>
<keyword evidence="11" id="KW-0560">Oxidoreductase</keyword>
<keyword evidence="11" id="KW-0479">Metal-binding</keyword>
<comment type="catalytic activity">
    <reaction evidence="10">
        <text>L-arginine + 2-oxoglutarate + O2 = guanidine + L-glutamate 5-semialdehyde + succinate + CO2</text>
        <dbReference type="Rhea" id="RHEA:31535"/>
        <dbReference type="ChEBI" id="CHEBI:15379"/>
        <dbReference type="ChEBI" id="CHEBI:16526"/>
        <dbReference type="ChEBI" id="CHEBI:16810"/>
        <dbReference type="ChEBI" id="CHEBI:30031"/>
        <dbReference type="ChEBI" id="CHEBI:30087"/>
        <dbReference type="ChEBI" id="CHEBI:32682"/>
        <dbReference type="ChEBI" id="CHEBI:58066"/>
        <dbReference type="EC" id="1.14.20.7"/>
    </reaction>
</comment>
<dbReference type="EC" id="1.13.12.19" evidence="4"/>
<dbReference type="RefSeq" id="WP_257718573.1">
    <property type="nucleotide sequence ID" value="NZ_JANJOU010000026.1"/>
</dbReference>
<dbReference type="InterPro" id="IPR044861">
    <property type="entry name" value="IPNS-like_FE2OG_OXY"/>
</dbReference>
<dbReference type="EMBL" id="JANJOU010000026">
    <property type="protein sequence ID" value="MCR0984921.1"/>
    <property type="molecule type" value="Genomic_DNA"/>
</dbReference>
<evidence type="ECO:0000256" key="1">
    <source>
        <dbReference type="ARBA" id="ARBA00001954"/>
    </source>
</evidence>
<sequence length="319" mass="35669">MTDASRLAAFDAVPVIDIASAEDPAQRPALARRMTRAAEEVGFIYITGHANSPQQLDAVFDQGRAFFDLPDDEKRRVDLRKSPHFRGYLGLLERGNDPTFKGNYLEAFHVAQDLPPDHPDVGARMPLRGPNLWPAEPVGFRQVVYSYFLNTYGVGITLLELFAEGMGLPTDFFTRHYARSIAQLRLLRYPQQDDPSVELLARAHRDTGVITLLYQDDTGGLEVENKAGEWIAAPPMRGAYIINIGNTLQFWSGGRLTSTNHRVRNRGSGAPRYSLPFFMTPDYDTAVRAIGTEGDADAPSFHVGDQMLRTYRRIWPSVA</sequence>
<gene>
    <name evidence="13" type="ORF">NRP21_22950</name>
</gene>
<organism evidence="13 14">
    <name type="scientific">Roseomonas populi</name>
    <dbReference type="NCBI Taxonomy" id="3121582"/>
    <lineage>
        <taxon>Bacteria</taxon>
        <taxon>Pseudomonadati</taxon>
        <taxon>Pseudomonadota</taxon>
        <taxon>Alphaproteobacteria</taxon>
        <taxon>Acetobacterales</taxon>
        <taxon>Roseomonadaceae</taxon>
        <taxon>Roseomonas</taxon>
    </lineage>
</organism>
<dbReference type="Gene3D" id="2.60.120.330">
    <property type="entry name" value="B-lactam Antibiotic, Isopenicillin N Synthase, Chain"/>
    <property type="match status" value="1"/>
</dbReference>
<protein>
    <recommendedName>
        <fullName evidence="5">2-oxoglutarate-dependent ethylene/succinate-forming enzyme</fullName>
        <ecNumber evidence="4">1.13.12.19</ecNumber>
        <ecNumber evidence="3">1.14.20.7</ecNumber>
    </recommendedName>
    <alternativeName>
        <fullName evidence="7">2-oxoglutarate dioxygenase (ethylene-forming)</fullName>
    </alternativeName>
    <alternativeName>
        <fullName evidence="8">2-oxoglutarate/L-arginine monooxygenase/decarboxylase (succinate-forming)</fullName>
    </alternativeName>
</protein>
<accession>A0ABT1X9Z0</accession>
<name>A0ABT1X9Z0_9PROT</name>
<keyword evidence="14" id="KW-1185">Reference proteome</keyword>
<evidence type="ECO:0000256" key="10">
    <source>
        <dbReference type="ARBA" id="ARBA00049359"/>
    </source>
</evidence>
<dbReference type="InterPro" id="IPR027443">
    <property type="entry name" value="IPNS-like_sf"/>
</dbReference>
<comment type="caution">
    <text evidence="13">The sequence shown here is derived from an EMBL/GenBank/DDBJ whole genome shotgun (WGS) entry which is preliminary data.</text>
</comment>
<evidence type="ECO:0000313" key="13">
    <source>
        <dbReference type="EMBL" id="MCR0984921.1"/>
    </source>
</evidence>
<dbReference type="PROSITE" id="PS51471">
    <property type="entry name" value="FE2OG_OXY"/>
    <property type="match status" value="1"/>
</dbReference>
<dbReference type="Pfam" id="PF14226">
    <property type="entry name" value="DIOX_N"/>
    <property type="match status" value="1"/>
</dbReference>
<dbReference type="InterPro" id="IPR050231">
    <property type="entry name" value="Iron_ascorbate_oxido_reductase"/>
</dbReference>
<evidence type="ECO:0000256" key="9">
    <source>
        <dbReference type="ARBA" id="ARBA00047725"/>
    </source>
</evidence>
<feature type="domain" description="Fe2OG dioxygenase" evidence="12">
    <location>
        <begin position="180"/>
        <end position="281"/>
    </location>
</feature>
<keyword evidence="11" id="KW-0408">Iron</keyword>
<comment type="similarity">
    <text evidence="11">Belongs to the iron/ascorbate-dependent oxidoreductase family.</text>
</comment>
<evidence type="ECO:0000256" key="8">
    <source>
        <dbReference type="ARBA" id="ARBA00031282"/>
    </source>
</evidence>
<dbReference type="SUPFAM" id="SSF51197">
    <property type="entry name" value="Clavaminate synthase-like"/>
    <property type="match status" value="1"/>
</dbReference>
<evidence type="ECO:0000256" key="7">
    <source>
        <dbReference type="ARBA" id="ARBA00031011"/>
    </source>
</evidence>
<evidence type="ECO:0000256" key="3">
    <source>
        <dbReference type="ARBA" id="ARBA00012293"/>
    </source>
</evidence>
<dbReference type="PANTHER" id="PTHR47990">
    <property type="entry name" value="2-OXOGLUTARATE (2OG) AND FE(II)-DEPENDENT OXYGENASE SUPERFAMILY PROTEIN-RELATED"/>
    <property type="match status" value="1"/>
</dbReference>
<proteinExistence type="inferred from homology"/>
<dbReference type="InterPro" id="IPR026992">
    <property type="entry name" value="DIOX_N"/>
</dbReference>
<comment type="cofactor">
    <cofactor evidence="1">
        <name>Fe(2+)</name>
        <dbReference type="ChEBI" id="CHEBI:29033"/>
    </cofactor>
</comment>
<keyword evidence="6" id="KW-0266">Ethylene biosynthesis</keyword>
<dbReference type="Pfam" id="PF03171">
    <property type="entry name" value="2OG-FeII_Oxy"/>
    <property type="match status" value="1"/>
</dbReference>
<comment type="catalytic activity">
    <reaction evidence="9">
        <text>2-oxoglutarate + O2 + 2 H(+) = ethene + 3 CO2 + H2O</text>
        <dbReference type="Rhea" id="RHEA:31523"/>
        <dbReference type="ChEBI" id="CHEBI:15377"/>
        <dbReference type="ChEBI" id="CHEBI:15378"/>
        <dbReference type="ChEBI" id="CHEBI:15379"/>
        <dbReference type="ChEBI" id="CHEBI:16526"/>
        <dbReference type="ChEBI" id="CHEBI:16810"/>
        <dbReference type="ChEBI" id="CHEBI:18153"/>
        <dbReference type="EC" id="1.13.12.19"/>
    </reaction>
</comment>
<evidence type="ECO:0000256" key="5">
    <source>
        <dbReference type="ARBA" id="ARBA00019045"/>
    </source>
</evidence>
<evidence type="ECO:0000256" key="4">
    <source>
        <dbReference type="ARBA" id="ARBA00012531"/>
    </source>
</evidence>
<dbReference type="Proteomes" id="UP001524642">
    <property type="component" value="Unassembled WGS sequence"/>
</dbReference>
<evidence type="ECO:0000313" key="14">
    <source>
        <dbReference type="Proteomes" id="UP001524642"/>
    </source>
</evidence>
<evidence type="ECO:0000259" key="12">
    <source>
        <dbReference type="PROSITE" id="PS51471"/>
    </source>
</evidence>
<evidence type="ECO:0000256" key="2">
    <source>
        <dbReference type="ARBA" id="ARBA00004767"/>
    </source>
</evidence>
<evidence type="ECO:0000256" key="11">
    <source>
        <dbReference type="RuleBase" id="RU003682"/>
    </source>
</evidence>